<dbReference type="Proteomes" id="UP000036834">
    <property type="component" value="Unassembled WGS sequence"/>
</dbReference>
<dbReference type="EMBL" id="LGIQ01000011">
    <property type="protein sequence ID" value="KNB69747.1"/>
    <property type="molecule type" value="Genomic_DNA"/>
</dbReference>
<dbReference type="AlphaFoldDB" id="A0A0K9YM74"/>
<reference evidence="1 4" key="3">
    <citation type="submission" date="2019-06" db="EMBL/GenBank/DDBJ databases">
        <title>Whole genome shotgun sequence of Brevibacillus reuszeri NBRC 15719.</title>
        <authorList>
            <person name="Hosoyama A."/>
            <person name="Uohara A."/>
            <person name="Ohji S."/>
            <person name="Ichikawa N."/>
        </authorList>
    </citation>
    <scope>NUCLEOTIDE SEQUENCE [LARGE SCALE GENOMIC DNA]</scope>
    <source>
        <strain evidence="1 4">NBRC 15719</strain>
    </source>
</reference>
<reference evidence="2" key="2">
    <citation type="submission" date="2015-07" db="EMBL/GenBank/DDBJ databases">
        <title>MeaNS - Measles Nucleotide Surveillance Program.</title>
        <authorList>
            <person name="Tran T."/>
            <person name="Druce J."/>
        </authorList>
    </citation>
    <scope>NUCLEOTIDE SEQUENCE</scope>
    <source>
        <strain evidence="2">DSM 9887</strain>
    </source>
</reference>
<name>A0A0K9YM74_9BACL</name>
<gene>
    <name evidence="2" type="ORF">ADS79_28275</name>
    <name evidence="1" type="ORF">BRE01_26210</name>
</gene>
<reference evidence="3" key="1">
    <citation type="submission" date="2015-07" db="EMBL/GenBank/DDBJ databases">
        <title>Genome sequencing project for genomic taxonomy and phylogenomics of Bacillus-like bacteria.</title>
        <authorList>
            <person name="Liu B."/>
            <person name="Wang J."/>
            <person name="Zhu Y."/>
            <person name="Liu G."/>
            <person name="Chen Q."/>
            <person name="Chen Z."/>
            <person name="Lan J."/>
            <person name="Che J."/>
            <person name="Ge C."/>
            <person name="Shi H."/>
            <person name="Pan Z."/>
            <person name="Liu X."/>
        </authorList>
    </citation>
    <scope>NUCLEOTIDE SEQUENCE [LARGE SCALE GENOMIC DNA]</scope>
    <source>
        <strain evidence="3">DSM 9887</strain>
    </source>
</reference>
<protein>
    <submittedName>
        <fullName evidence="1">ATPase</fullName>
    </submittedName>
</protein>
<keyword evidence="4" id="KW-1185">Reference proteome</keyword>
<evidence type="ECO:0000313" key="2">
    <source>
        <dbReference type="EMBL" id="KNB69747.1"/>
    </source>
</evidence>
<organism evidence="2 3">
    <name type="scientific">Brevibacillus reuszeri</name>
    <dbReference type="NCBI Taxonomy" id="54915"/>
    <lineage>
        <taxon>Bacteria</taxon>
        <taxon>Bacillati</taxon>
        <taxon>Bacillota</taxon>
        <taxon>Bacilli</taxon>
        <taxon>Bacillales</taxon>
        <taxon>Paenibacillaceae</taxon>
        <taxon>Brevibacillus</taxon>
    </lineage>
</organism>
<accession>A0A0K9YM74</accession>
<evidence type="ECO:0000313" key="1">
    <source>
        <dbReference type="EMBL" id="GED68919.1"/>
    </source>
</evidence>
<sequence>MEIYALYGTSGTGKSSSALELAHRMNIDAIIDDGILIYEGRKIAGTSAKYEKTKIQAVKRAIFHYKEHAAEVKRSIEQVQPGRLLILGTSMRMIERIVEALKLPNTVEYIPIESIKPQQEIEAAQYVRQTMGRHVIPIPRVEVEKDFLQRLIASAQQIFSSKKEVIGESTVVHPPFSGGRIQIHPQVLRKIVQATCSNFVEVGQVIKTVFTFDDLPRLHITLALKLPYRSDIHMLVQEIQLALYKETSYCLNIAPASIDIQIAALEFTTAATADVTATTNNT</sequence>
<comment type="caution">
    <text evidence="2">The sequence shown here is derived from an EMBL/GenBank/DDBJ whole genome shotgun (WGS) entry which is preliminary data.</text>
</comment>
<dbReference type="SUPFAM" id="SSF52540">
    <property type="entry name" value="P-loop containing nucleoside triphosphate hydrolases"/>
    <property type="match status" value="1"/>
</dbReference>
<dbReference type="Gene3D" id="3.40.50.300">
    <property type="entry name" value="P-loop containing nucleotide triphosphate hydrolases"/>
    <property type="match status" value="1"/>
</dbReference>
<dbReference type="Proteomes" id="UP000319578">
    <property type="component" value="Unassembled WGS sequence"/>
</dbReference>
<evidence type="ECO:0000313" key="3">
    <source>
        <dbReference type="Proteomes" id="UP000036834"/>
    </source>
</evidence>
<dbReference type="PATRIC" id="fig|54915.3.peg.4860"/>
<dbReference type="RefSeq" id="WP_049741779.1">
    <property type="nucleotide sequence ID" value="NZ_BJON01000009.1"/>
</dbReference>
<evidence type="ECO:0000313" key="4">
    <source>
        <dbReference type="Proteomes" id="UP000319578"/>
    </source>
</evidence>
<dbReference type="STRING" id="54915.ADS79_28275"/>
<dbReference type="InterPro" id="IPR027417">
    <property type="entry name" value="P-loop_NTPase"/>
</dbReference>
<dbReference type="OrthoDB" id="5429664at2"/>
<proteinExistence type="predicted"/>
<dbReference type="EMBL" id="BJON01000009">
    <property type="protein sequence ID" value="GED68919.1"/>
    <property type="molecule type" value="Genomic_DNA"/>
</dbReference>